<dbReference type="Pfam" id="PF06467">
    <property type="entry name" value="zf-FCS"/>
    <property type="match status" value="3"/>
</dbReference>
<dbReference type="RefSeq" id="XP_063648477.1">
    <property type="nucleotide sequence ID" value="XM_063792407.1"/>
</dbReference>
<dbReference type="GO" id="GO:0008270">
    <property type="term" value="F:zinc ion binding"/>
    <property type="evidence" value="ECO:0007669"/>
    <property type="project" value="UniProtKB-KW"/>
</dbReference>
<accession>A0A8I3B3Z9</accession>
<evidence type="ECO:0000313" key="6">
    <source>
        <dbReference type="EMBL" id="JAA04763.1"/>
    </source>
</evidence>
<dbReference type="InterPro" id="IPR011017">
    <property type="entry name" value="TRASH_dom"/>
</dbReference>
<dbReference type="KEGG" id="ptr:452697"/>
<accession>K7AAH7</accession>
<sequence>MEKCSVGGLELTEQTPALLGNMAMATSLMDIGHSFGHPACPLVSRSRNSPVEDDDDDDVVFIESIQPPSISAPAIADERNFIFASSKNEKPQRNYSVIPPSSRDLASQKGNISETIVIDDEEDIETNGGAEKKSSCFIEWGLPGTKNKTNDLDFSTSSLSRSKTKTGVRPFNPGRMNVAGDLFQNGEFATHHSPDSWISQSASFPSNQKQPGVDSLSPVALLRKQNFQPTAQQQLTKPAKITCANCKKPLQKGQTAYQRKGSAHLFCSTTCLSSFSHKRTQNTRSIICKKDASTKKANVILPVESTKSFQEFYSTSCLSPCENNWNLKKGVFNKSRCTICSKLAEIRHEVSVNNVTHKLCSNHCFNKYRLANGLIMNCCEHCGEYIPSKSTGNNILVIGGQQKRFCCQSCINEYKQMMETKSKKLTASENRKRNAFREENEKQLYGSSNTLLKKIEGIPEKKEKTSQLQLSVECGTDTLLIQENVNLPPPSTSTIADTFQEQLEEKNFEDSIVPVVLSADPGTWPRILNIKQRDTLVENVPPQVRNFNFPKDNTGRKFSETYYTRILPNGEKTTRSWLLYSTSKDSVFCLYCKLFGEGKNQLKNENGCKDWQHLSHILSKHEESEMHINNSVKYSKLKSDLKKNKAIDAAERRLYENEKNDGVLLLYT</sequence>
<dbReference type="EMBL" id="GABC01006574">
    <property type="protein sequence ID" value="JAA04764.1"/>
    <property type="molecule type" value="mRNA"/>
</dbReference>
<dbReference type="SMART" id="SM00746">
    <property type="entry name" value="TRASH"/>
    <property type="match status" value="3"/>
</dbReference>
<evidence type="ECO:0000259" key="5">
    <source>
        <dbReference type="SMART" id="SM00746"/>
    </source>
</evidence>
<evidence type="ECO:0000256" key="4">
    <source>
        <dbReference type="ARBA" id="ARBA00022833"/>
    </source>
</evidence>
<dbReference type="RefSeq" id="XP_016780503.4">
    <property type="nucleotide sequence ID" value="XM_016925014.4"/>
</dbReference>
<feature type="domain" description="TRASH" evidence="5">
    <location>
        <begin position="337"/>
        <end position="372"/>
    </location>
</feature>
<dbReference type="AlphaFoldDB" id="A0A8I3B3Z9"/>
<organism evidence="6">
    <name type="scientific">Pan troglodytes</name>
    <name type="common">Chimpanzee</name>
    <dbReference type="NCBI Taxonomy" id="9598"/>
    <lineage>
        <taxon>Eukaryota</taxon>
        <taxon>Metazoa</taxon>
        <taxon>Chordata</taxon>
        <taxon>Craniata</taxon>
        <taxon>Vertebrata</taxon>
        <taxon>Euteleostomi</taxon>
        <taxon>Mammalia</taxon>
        <taxon>Eutheria</taxon>
        <taxon>Euarchontoglires</taxon>
        <taxon>Primates</taxon>
        <taxon>Haplorrhini</taxon>
        <taxon>Catarrhini</taxon>
        <taxon>Hominidae</taxon>
        <taxon>Pan</taxon>
    </lineage>
</organism>
<dbReference type="RefSeq" id="XP_054520813.2">
    <property type="nucleotide sequence ID" value="XM_054664838.2"/>
</dbReference>
<dbReference type="SUPFAM" id="SSF57716">
    <property type="entry name" value="Glucocorticoid receptor-like (DNA-binding domain)"/>
    <property type="match status" value="1"/>
</dbReference>
<dbReference type="CTD" id="9205"/>
<dbReference type="PANTHER" id="PTHR45736:SF7">
    <property type="entry name" value="ZINC FINGER MYM-TYPE PROTEIN 5"/>
    <property type="match status" value="1"/>
</dbReference>
<dbReference type="PANTHER" id="PTHR45736">
    <property type="entry name" value="ZINC FINGER MYM-TYPE PROTEIN"/>
    <property type="match status" value="1"/>
</dbReference>
<dbReference type="InterPro" id="IPR010507">
    <property type="entry name" value="Znf_MYM"/>
</dbReference>
<protein>
    <submittedName>
        <fullName evidence="6">Zinc finger, MYM-type 5</fullName>
    </submittedName>
</protein>
<feature type="domain" description="TRASH" evidence="5">
    <location>
        <begin position="243"/>
        <end position="279"/>
    </location>
</feature>
<evidence type="ECO:0000256" key="3">
    <source>
        <dbReference type="ARBA" id="ARBA00022771"/>
    </source>
</evidence>
<keyword evidence="4" id="KW-0862">Zinc</keyword>
<name>A0A8I3B3Z9_PANTR</name>
<gene>
    <name evidence="6" type="primary">ZMYM5</name>
</gene>
<proteinExistence type="evidence at transcript level"/>
<dbReference type="InterPro" id="IPR051284">
    <property type="entry name" value="ZnF_MYMT-QRICH1"/>
</dbReference>
<evidence type="ECO:0000256" key="1">
    <source>
        <dbReference type="ARBA" id="ARBA00022723"/>
    </source>
</evidence>
<keyword evidence="2" id="KW-0677">Repeat</keyword>
<evidence type="ECO:0000256" key="2">
    <source>
        <dbReference type="ARBA" id="ARBA00022737"/>
    </source>
</evidence>
<feature type="domain" description="TRASH" evidence="5">
    <location>
        <begin position="379"/>
        <end position="418"/>
    </location>
</feature>
<reference evidence="6" key="1">
    <citation type="submission" date="2012-10" db="EMBL/GenBank/DDBJ databases">
        <title>De novo assembly of the reference chimpanzee transcriptome from NextGen mRNA sequences.</title>
        <authorList>
            <person name="Maudhoo M.D."/>
            <person name="Meehan D.T."/>
            <person name="Norgren R.B.Jr."/>
        </authorList>
    </citation>
    <scope>NUCLEOTIDE SEQUENCE</scope>
    <source>
        <tissue evidence="6">Adipose stromal</tissue>
    </source>
</reference>
<dbReference type="STRING" id="9598.ENSPTRP00000009690"/>
<accession>A0A2J8QEL9</accession>
<keyword evidence="3" id="KW-0863">Zinc-finger</keyword>
<dbReference type="RefSeq" id="XP_024204220.3">
    <property type="nucleotide sequence ID" value="XM_024348452.3"/>
</dbReference>
<dbReference type="RefSeq" id="XP_024204221.3">
    <property type="nucleotide sequence ID" value="XM_024348453.3"/>
</dbReference>
<dbReference type="EMBL" id="GABC01006575">
    <property type="protein sequence ID" value="JAA04763.1"/>
    <property type="molecule type" value="mRNA"/>
</dbReference>
<dbReference type="GeneID" id="452697"/>
<keyword evidence="1" id="KW-0479">Metal-binding</keyword>